<keyword evidence="1" id="KW-1133">Transmembrane helix</keyword>
<evidence type="ECO:0000313" key="3">
    <source>
        <dbReference type="EMBL" id="WRS38385.1"/>
    </source>
</evidence>
<organism evidence="3 4">
    <name type="scientific">Thiobacillus sedimenti</name>
    <dbReference type="NCBI Taxonomy" id="3110231"/>
    <lineage>
        <taxon>Bacteria</taxon>
        <taxon>Pseudomonadati</taxon>
        <taxon>Pseudomonadota</taxon>
        <taxon>Betaproteobacteria</taxon>
        <taxon>Nitrosomonadales</taxon>
        <taxon>Thiobacillaceae</taxon>
        <taxon>Thiobacillus</taxon>
    </lineage>
</organism>
<sequence>MRTILGIILATAAVQAFAITVNVPPASVPEPGALSLLGIGAAAGALIFAKNRNKKK</sequence>
<dbReference type="NCBIfam" id="TIGR02595">
    <property type="entry name" value="PEP_CTERM"/>
    <property type="match status" value="1"/>
</dbReference>
<dbReference type="Proteomes" id="UP001334732">
    <property type="component" value="Chromosome"/>
</dbReference>
<dbReference type="RefSeq" id="WP_324778916.1">
    <property type="nucleotide sequence ID" value="NZ_CP141769.1"/>
</dbReference>
<evidence type="ECO:0000259" key="2">
    <source>
        <dbReference type="Pfam" id="PF07589"/>
    </source>
</evidence>
<dbReference type="EMBL" id="CP141769">
    <property type="protein sequence ID" value="WRS38385.1"/>
    <property type="molecule type" value="Genomic_DNA"/>
</dbReference>
<keyword evidence="1" id="KW-0812">Transmembrane</keyword>
<dbReference type="InterPro" id="IPR013424">
    <property type="entry name" value="Ice-binding_C"/>
</dbReference>
<feature type="transmembrane region" description="Helical" evidence="1">
    <location>
        <begin position="32"/>
        <end position="49"/>
    </location>
</feature>
<evidence type="ECO:0000256" key="1">
    <source>
        <dbReference type="SAM" id="Phobius"/>
    </source>
</evidence>
<proteinExistence type="predicted"/>
<gene>
    <name evidence="3" type="ORF">VA613_10250</name>
</gene>
<keyword evidence="1" id="KW-0472">Membrane</keyword>
<protein>
    <submittedName>
        <fullName evidence="3">PEP-CTERM sorting domain-containing protein</fullName>
    </submittedName>
</protein>
<name>A0ABZ1CG87_9PROT</name>
<feature type="domain" description="Ice-binding protein C-terminal" evidence="2">
    <location>
        <begin position="27"/>
        <end position="46"/>
    </location>
</feature>
<accession>A0ABZ1CG87</accession>
<keyword evidence="4" id="KW-1185">Reference proteome</keyword>
<evidence type="ECO:0000313" key="4">
    <source>
        <dbReference type="Proteomes" id="UP001334732"/>
    </source>
</evidence>
<reference evidence="3 4" key="1">
    <citation type="submission" date="2023-12" db="EMBL/GenBank/DDBJ databases">
        <title>Thiobacillus sedimentum sp. nov., a chemolithoautotrophic sulfur-oxidizing bacterium isolated from freshwater sediment.</title>
        <authorList>
            <person name="Luo J."/>
            <person name="Dai C."/>
        </authorList>
    </citation>
    <scope>NUCLEOTIDE SEQUENCE [LARGE SCALE GENOMIC DNA]</scope>
    <source>
        <strain evidence="3 4">SCUT-2</strain>
    </source>
</reference>
<dbReference type="Pfam" id="PF07589">
    <property type="entry name" value="PEP-CTERM"/>
    <property type="match status" value="1"/>
</dbReference>